<dbReference type="InterPro" id="IPR024571">
    <property type="entry name" value="ERAP1-like_C_dom"/>
</dbReference>
<dbReference type="GO" id="GO:0008270">
    <property type="term" value="F:zinc ion binding"/>
    <property type="evidence" value="ECO:0007669"/>
    <property type="project" value="InterPro"/>
</dbReference>
<comment type="catalytic activity">
    <reaction evidence="1">
        <text>Release of an N-terminal amino acid, Xaa-|-Yaa- from a peptide, amide or arylamide. Xaa is preferably Ala, but may be most amino acids including Pro (slow action). When a terminal hydrophobic residue is followed by a prolyl residue, the two may be released as an intact Xaa-Pro dipeptide.</text>
        <dbReference type="EC" id="3.4.11.2"/>
    </reaction>
</comment>
<dbReference type="SUPFAM" id="SSF55486">
    <property type="entry name" value="Metalloproteases ('zincins'), catalytic domain"/>
    <property type="match status" value="1"/>
</dbReference>
<keyword evidence="9" id="KW-0378">Hydrolase</keyword>
<name>A0A017T6U1_9BACT</name>
<protein>
    <recommendedName>
        <fullName evidence="5">Aminopeptidase N</fullName>
        <ecNumber evidence="4">3.4.11.2</ecNumber>
    </recommendedName>
</protein>
<comment type="similarity">
    <text evidence="3">Belongs to the peptidase M1 family.</text>
</comment>
<dbReference type="InterPro" id="IPR027268">
    <property type="entry name" value="Peptidase_M4/M1_CTD_sf"/>
</dbReference>
<dbReference type="GO" id="GO:0070006">
    <property type="term" value="F:metalloaminopeptidase activity"/>
    <property type="evidence" value="ECO:0007669"/>
    <property type="project" value="TreeGrafter"/>
</dbReference>
<dbReference type="FunFam" id="1.10.390.10:FF:000004">
    <property type="entry name" value="Aminopeptidase N"/>
    <property type="match status" value="1"/>
</dbReference>
<reference evidence="15 16" key="1">
    <citation type="submission" date="2013-05" db="EMBL/GenBank/DDBJ databases">
        <title>Genome assembly of Chondromyces apiculatus DSM 436.</title>
        <authorList>
            <person name="Sharma G."/>
            <person name="Khatri I."/>
            <person name="Kaur C."/>
            <person name="Mayilraj S."/>
            <person name="Subramanian S."/>
        </authorList>
    </citation>
    <scope>NUCLEOTIDE SEQUENCE [LARGE SCALE GENOMIC DNA]</scope>
    <source>
        <strain evidence="15 16">DSM 436</strain>
    </source>
</reference>
<feature type="domain" description="Aminopeptidase N-like N-terminal" evidence="14">
    <location>
        <begin position="18"/>
        <end position="185"/>
    </location>
</feature>
<dbReference type="PANTHER" id="PTHR11533:SF174">
    <property type="entry name" value="PUROMYCIN-SENSITIVE AMINOPEPTIDASE-RELATED"/>
    <property type="match status" value="1"/>
</dbReference>
<organism evidence="15 16">
    <name type="scientific">Chondromyces apiculatus DSM 436</name>
    <dbReference type="NCBI Taxonomy" id="1192034"/>
    <lineage>
        <taxon>Bacteria</taxon>
        <taxon>Pseudomonadati</taxon>
        <taxon>Myxococcota</taxon>
        <taxon>Polyangia</taxon>
        <taxon>Polyangiales</taxon>
        <taxon>Polyangiaceae</taxon>
        <taxon>Chondromyces</taxon>
    </lineage>
</organism>
<evidence type="ECO:0000256" key="2">
    <source>
        <dbReference type="ARBA" id="ARBA00001947"/>
    </source>
</evidence>
<keyword evidence="11" id="KW-0482">Metalloprotease</keyword>
<dbReference type="GO" id="GO:0006508">
    <property type="term" value="P:proteolysis"/>
    <property type="evidence" value="ECO:0007669"/>
    <property type="project" value="UniProtKB-KW"/>
</dbReference>
<dbReference type="GO" id="GO:0005737">
    <property type="term" value="C:cytoplasm"/>
    <property type="evidence" value="ECO:0007669"/>
    <property type="project" value="TreeGrafter"/>
</dbReference>
<dbReference type="InterPro" id="IPR014782">
    <property type="entry name" value="Peptidase_M1_dom"/>
</dbReference>
<dbReference type="GO" id="GO:0043171">
    <property type="term" value="P:peptide catabolic process"/>
    <property type="evidence" value="ECO:0007669"/>
    <property type="project" value="TreeGrafter"/>
</dbReference>
<evidence type="ECO:0000259" key="13">
    <source>
        <dbReference type="Pfam" id="PF11838"/>
    </source>
</evidence>
<dbReference type="InterPro" id="IPR001930">
    <property type="entry name" value="Peptidase_M1"/>
</dbReference>
<accession>A0A017T6U1</accession>
<evidence type="ECO:0000256" key="9">
    <source>
        <dbReference type="ARBA" id="ARBA00022801"/>
    </source>
</evidence>
<dbReference type="Gene3D" id="2.60.40.1730">
    <property type="entry name" value="tricorn interacting facor f3 domain"/>
    <property type="match status" value="1"/>
</dbReference>
<dbReference type="EMBL" id="ASRX01000036">
    <property type="protein sequence ID" value="EYF04301.1"/>
    <property type="molecule type" value="Genomic_DNA"/>
</dbReference>
<dbReference type="FunFam" id="2.60.40.1730:FF:000010">
    <property type="entry name" value="Putative aminopeptidase N"/>
    <property type="match status" value="1"/>
</dbReference>
<dbReference type="STRING" id="1192034.CAP_4645"/>
<evidence type="ECO:0000259" key="14">
    <source>
        <dbReference type="Pfam" id="PF17900"/>
    </source>
</evidence>
<keyword evidence="6 15" id="KW-0031">Aminopeptidase</keyword>
<evidence type="ECO:0000256" key="10">
    <source>
        <dbReference type="ARBA" id="ARBA00022833"/>
    </source>
</evidence>
<dbReference type="RefSeq" id="WP_052375661.1">
    <property type="nucleotide sequence ID" value="NZ_ASRX01000036.1"/>
</dbReference>
<dbReference type="EC" id="3.4.11.2" evidence="4"/>
<dbReference type="MEROPS" id="M01.012"/>
<comment type="cofactor">
    <cofactor evidence="2">
        <name>Zn(2+)</name>
        <dbReference type="ChEBI" id="CHEBI:29105"/>
    </cofactor>
</comment>
<evidence type="ECO:0000256" key="8">
    <source>
        <dbReference type="ARBA" id="ARBA00022723"/>
    </source>
</evidence>
<dbReference type="eggNOG" id="COG0308">
    <property type="taxonomic scope" value="Bacteria"/>
</dbReference>
<evidence type="ECO:0000259" key="12">
    <source>
        <dbReference type="Pfam" id="PF01433"/>
    </source>
</evidence>
<evidence type="ECO:0000256" key="5">
    <source>
        <dbReference type="ARBA" id="ARBA00015611"/>
    </source>
</evidence>
<evidence type="ECO:0000256" key="6">
    <source>
        <dbReference type="ARBA" id="ARBA00022438"/>
    </source>
</evidence>
<keyword evidence="10" id="KW-0862">Zinc</keyword>
<dbReference type="GO" id="GO:0005615">
    <property type="term" value="C:extracellular space"/>
    <property type="evidence" value="ECO:0007669"/>
    <property type="project" value="TreeGrafter"/>
</dbReference>
<dbReference type="CDD" id="cd09602">
    <property type="entry name" value="M1_APN"/>
    <property type="match status" value="1"/>
</dbReference>
<evidence type="ECO:0000256" key="11">
    <source>
        <dbReference type="ARBA" id="ARBA00023049"/>
    </source>
</evidence>
<dbReference type="SUPFAM" id="SSF63737">
    <property type="entry name" value="Leukotriene A4 hydrolase N-terminal domain"/>
    <property type="match status" value="1"/>
</dbReference>
<sequence length="851" mass="95344">MLTQQHAGERAARVDDVRYELRLDIEHGASSYRGEVTVQFRATGSGDTFLDFRGRQVERLEINGTELTPTWADCRLILPGAHLTPETRVRVVYQNDFDHTGDGFHRFVDPEDGETYLFTDFEPYSAHRLFPCFDQPDLKATYRLTVTAPAGWEVVSNAPVDRTEPAADGRTTHCFQETLRFSTYLFALVVGPYHAVRDEYRGIPLGLFCRRSLARHLDPDEVFTITRQGLDFYPDFFDYPYPFKKYDQLFVPEYNAGAMENVGAVTFSERMIFRDPPTAHQRLSRAEVILHEMAHMWFGDLVTMRWWNDLWLNESFATYMSYLALEHATRFGPDAWTSFNGIKGWAYRQDQLCTTHPVAGEVPDTDHTFLNFDGITYGKGAAAMRQLVAAIGLDAFREGMRRYFRRHEFGNASLRDFLDAIAVPVGGRALTDWAHLWLEKPALNTLRADVTIEGERITRLRLQQEAPPEHPTLRPHRVDVVLGWDKGGTLTLEALPAFIDGAEVDVPAAVGRPAPALVFPNHQDLTFAQVALDARTLAYVRANLEGVHDPLLRQLLGASLWSMVRDRQLSSLEYLALQREKLPLEPDLELTETTLGHATLCLSRYVPEEERAAAASALCEVALRGIGTAPPGDARLTWARALVNAAFSPEDLRLAADLCDGARGIGEVPVDQDMRWTVATKWIARGMPGAEERLAEERRRDVSDRGQRAALRAEVARPDAGAKAAAWERFHGEGFGSLHLTTAAMSGFAWSFQREILLPFSEAFFEQVVGVFASRPPELARAYVNHLFPAWRVEPAVLERSAALLASLNGEHPILARMLREANDDLARSIACRAHALQVLSSSSPSGAVTT</sequence>
<evidence type="ECO:0000256" key="1">
    <source>
        <dbReference type="ARBA" id="ARBA00000098"/>
    </source>
</evidence>
<keyword evidence="8" id="KW-0479">Metal-binding</keyword>
<dbReference type="PANTHER" id="PTHR11533">
    <property type="entry name" value="PROTEASE M1 ZINC METALLOPROTEASE"/>
    <property type="match status" value="1"/>
</dbReference>
<dbReference type="Pfam" id="PF01433">
    <property type="entry name" value="Peptidase_M1"/>
    <property type="match status" value="1"/>
</dbReference>
<keyword evidence="7" id="KW-0645">Protease</keyword>
<dbReference type="OrthoDB" id="9816201at2"/>
<feature type="domain" description="ERAP1-like C-terminal" evidence="13">
    <location>
        <begin position="517"/>
        <end position="827"/>
    </location>
</feature>
<dbReference type="InterPro" id="IPR012778">
    <property type="entry name" value="Pept_M1_aminopeptidase"/>
</dbReference>
<dbReference type="Pfam" id="PF11838">
    <property type="entry name" value="ERAP1_C"/>
    <property type="match status" value="1"/>
</dbReference>
<dbReference type="Proteomes" id="UP000019678">
    <property type="component" value="Unassembled WGS sequence"/>
</dbReference>
<keyword evidence="16" id="KW-1185">Reference proteome</keyword>
<evidence type="ECO:0000256" key="7">
    <source>
        <dbReference type="ARBA" id="ARBA00022670"/>
    </source>
</evidence>
<feature type="domain" description="Peptidase M1 membrane alanine aminopeptidase" evidence="12">
    <location>
        <begin position="225"/>
        <end position="424"/>
    </location>
</feature>
<proteinExistence type="inferred from homology"/>
<dbReference type="InterPro" id="IPR045357">
    <property type="entry name" value="Aminopeptidase_N-like_N"/>
</dbReference>
<evidence type="ECO:0000313" key="15">
    <source>
        <dbReference type="EMBL" id="EYF04301.1"/>
    </source>
</evidence>
<dbReference type="InterPro" id="IPR042097">
    <property type="entry name" value="Aminopeptidase_N-like_N_sf"/>
</dbReference>
<dbReference type="Gene3D" id="1.10.390.10">
    <property type="entry name" value="Neutral Protease Domain 2"/>
    <property type="match status" value="1"/>
</dbReference>
<dbReference type="GO" id="GO:0042277">
    <property type="term" value="F:peptide binding"/>
    <property type="evidence" value="ECO:0007669"/>
    <property type="project" value="TreeGrafter"/>
</dbReference>
<dbReference type="GO" id="GO:0016020">
    <property type="term" value="C:membrane"/>
    <property type="evidence" value="ECO:0007669"/>
    <property type="project" value="TreeGrafter"/>
</dbReference>
<dbReference type="AlphaFoldDB" id="A0A017T6U1"/>
<evidence type="ECO:0000256" key="3">
    <source>
        <dbReference type="ARBA" id="ARBA00010136"/>
    </source>
</evidence>
<dbReference type="PRINTS" id="PR00756">
    <property type="entry name" value="ALADIPTASE"/>
</dbReference>
<dbReference type="InterPro" id="IPR050344">
    <property type="entry name" value="Peptidase_M1_aminopeptidases"/>
</dbReference>
<dbReference type="Pfam" id="PF17900">
    <property type="entry name" value="Peptidase_M1_N"/>
    <property type="match status" value="1"/>
</dbReference>
<dbReference type="NCBIfam" id="TIGR02412">
    <property type="entry name" value="pepN_strep_liv"/>
    <property type="match status" value="1"/>
</dbReference>
<comment type="caution">
    <text evidence="15">The sequence shown here is derived from an EMBL/GenBank/DDBJ whole genome shotgun (WGS) entry which is preliminary data.</text>
</comment>
<evidence type="ECO:0000256" key="4">
    <source>
        <dbReference type="ARBA" id="ARBA00012564"/>
    </source>
</evidence>
<evidence type="ECO:0000313" key="16">
    <source>
        <dbReference type="Proteomes" id="UP000019678"/>
    </source>
</evidence>
<gene>
    <name evidence="15" type="ORF">CAP_4645</name>
</gene>
<dbReference type="GO" id="GO:0016285">
    <property type="term" value="F:alanyl aminopeptidase activity"/>
    <property type="evidence" value="ECO:0007669"/>
    <property type="project" value="UniProtKB-EC"/>
</dbReference>